<protein>
    <submittedName>
        <fullName evidence="3">Uncharacterized protein LOC111020844</fullName>
    </submittedName>
</protein>
<evidence type="ECO:0000259" key="1">
    <source>
        <dbReference type="Pfam" id="PF07727"/>
    </source>
</evidence>
<dbReference type="AlphaFoldDB" id="A0A6J1DGH4"/>
<dbReference type="InterPro" id="IPR013103">
    <property type="entry name" value="RVT_2"/>
</dbReference>
<dbReference type="SUPFAM" id="SSF56672">
    <property type="entry name" value="DNA/RNA polymerases"/>
    <property type="match status" value="1"/>
</dbReference>
<dbReference type="Proteomes" id="UP000504603">
    <property type="component" value="Unplaced"/>
</dbReference>
<dbReference type="Pfam" id="PF07727">
    <property type="entry name" value="RVT_2"/>
    <property type="match status" value="1"/>
</dbReference>
<dbReference type="InterPro" id="IPR043502">
    <property type="entry name" value="DNA/RNA_pol_sf"/>
</dbReference>
<accession>A0A6J1DGH4</accession>
<sequence length="337" mass="36874">MSSDVSYLRSNNSSLSTGLLNVATESVVPIGPLDGSLSGVSCLMGINAVGHSSQPTDICAAPRANICASPIGINAASSSSVESSSVKEALCHDHWRQAMSEEYDALMHSSLLIRHTSSHCCYILVYVDDILITRSFTTMISQLISTLHRQFSLKDLGWLSYFLGIEVSNPPQGGLFLSQSKYIMDLLVKARMAEAHAISTPMVSGPLLSARQGDKFVDVHQYRGIVGALQYATLTRPNISFSINKACQSMHSPTLVHWQLVKRILRYLKGIVDHGLLLSKPSQFSLHGYVDVDWASDPDDRKSTSGFCVFFGGNLVTWGPRNNLLFLVQVQRLNIVV</sequence>
<feature type="domain" description="Reverse transcriptase Ty1/copia-type" evidence="1">
    <location>
        <begin position="109"/>
        <end position="203"/>
    </location>
</feature>
<proteinExistence type="predicted"/>
<dbReference type="PANTHER" id="PTHR11439">
    <property type="entry name" value="GAG-POL-RELATED RETROTRANSPOSON"/>
    <property type="match status" value="1"/>
</dbReference>
<reference evidence="3" key="1">
    <citation type="submission" date="2025-08" db="UniProtKB">
        <authorList>
            <consortium name="RefSeq"/>
        </authorList>
    </citation>
    <scope>IDENTIFICATION</scope>
    <source>
        <strain evidence="3">OHB3-1</strain>
    </source>
</reference>
<keyword evidence="2" id="KW-1185">Reference proteome</keyword>
<name>A0A6J1DGH4_MOMCH</name>
<organism evidence="2 3">
    <name type="scientific">Momordica charantia</name>
    <name type="common">Bitter gourd</name>
    <name type="synonym">Balsam pear</name>
    <dbReference type="NCBI Taxonomy" id="3673"/>
    <lineage>
        <taxon>Eukaryota</taxon>
        <taxon>Viridiplantae</taxon>
        <taxon>Streptophyta</taxon>
        <taxon>Embryophyta</taxon>
        <taxon>Tracheophyta</taxon>
        <taxon>Spermatophyta</taxon>
        <taxon>Magnoliopsida</taxon>
        <taxon>eudicotyledons</taxon>
        <taxon>Gunneridae</taxon>
        <taxon>Pentapetalae</taxon>
        <taxon>rosids</taxon>
        <taxon>fabids</taxon>
        <taxon>Cucurbitales</taxon>
        <taxon>Cucurbitaceae</taxon>
        <taxon>Momordiceae</taxon>
        <taxon>Momordica</taxon>
    </lineage>
</organism>
<dbReference type="PANTHER" id="PTHR11439:SF467">
    <property type="entry name" value="INTEGRASE CATALYTIC DOMAIN-CONTAINING PROTEIN"/>
    <property type="match status" value="1"/>
</dbReference>
<dbReference type="RefSeq" id="XP_022153320.1">
    <property type="nucleotide sequence ID" value="XM_022297628.1"/>
</dbReference>
<gene>
    <name evidence="3" type="primary">LOC111020844</name>
</gene>
<dbReference type="KEGG" id="mcha:111020844"/>
<evidence type="ECO:0000313" key="2">
    <source>
        <dbReference type="Proteomes" id="UP000504603"/>
    </source>
</evidence>
<dbReference type="GeneID" id="111020844"/>
<evidence type="ECO:0000313" key="3">
    <source>
        <dbReference type="RefSeq" id="XP_022153320.1"/>
    </source>
</evidence>
<dbReference type="OrthoDB" id="1931513at2759"/>